<reference evidence="2 3" key="1">
    <citation type="submission" date="2016-12" db="EMBL/GenBank/DDBJ databases">
        <title>Amycolatopsis keratiniphila subsp. keratiniphila genome sequencing and assembly.</title>
        <authorList>
            <person name="Mayilraj S."/>
            <person name="Kaur N."/>
        </authorList>
    </citation>
    <scope>NUCLEOTIDE SEQUENCE [LARGE SCALE GENOMIC DNA]</scope>
    <source>
        <strain evidence="2 3">DSM 44409</strain>
    </source>
</reference>
<dbReference type="EMBL" id="LQMT02000011">
    <property type="protein sequence ID" value="ONF72154.1"/>
    <property type="molecule type" value="Genomic_DNA"/>
</dbReference>
<dbReference type="CDD" id="cd00448">
    <property type="entry name" value="YjgF_YER057c_UK114_family"/>
    <property type="match status" value="1"/>
</dbReference>
<dbReference type="Proteomes" id="UP000076660">
    <property type="component" value="Unassembled WGS sequence"/>
</dbReference>
<dbReference type="RefSeq" id="WP_063275200.1">
    <property type="nucleotide sequence ID" value="NZ_LQMT02000011.1"/>
</dbReference>
<evidence type="ECO:0000313" key="3">
    <source>
        <dbReference type="Proteomes" id="UP000076660"/>
    </source>
</evidence>
<dbReference type="GO" id="GO:0019239">
    <property type="term" value="F:deaminase activity"/>
    <property type="evidence" value="ECO:0007669"/>
    <property type="project" value="TreeGrafter"/>
</dbReference>
<organism evidence="2 3">
    <name type="scientific">Amycolatopsis keratiniphila subsp. keratiniphila</name>
    <dbReference type="NCBI Taxonomy" id="227715"/>
    <lineage>
        <taxon>Bacteria</taxon>
        <taxon>Bacillati</taxon>
        <taxon>Actinomycetota</taxon>
        <taxon>Actinomycetes</taxon>
        <taxon>Pseudonocardiales</taxon>
        <taxon>Pseudonocardiaceae</taxon>
        <taxon>Amycolatopsis</taxon>
        <taxon>Amycolatopsis japonica group</taxon>
    </lineage>
</organism>
<gene>
    <name evidence="2" type="ORF">AVR91_0211510</name>
</gene>
<dbReference type="PANTHER" id="PTHR11803">
    <property type="entry name" value="2-IMINOBUTANOATE/2-IMINOPROPANOATE DEAMINASE RIDA"/>
    <property type="match status" value="1"/>
</dbReference>
<dbReference type="GO" id="GO:0005829">
    <property type="term" value="C:cytosol"/>
    <property type="evidence" value="ECO:0007669"/>
    <property type="project" value="TreeGrafter"/>
</dbReference>
<dbReference type="PANTHER" id="PTHR11803:SF58">
    <property type="entry name" value="PROTEIN HMF1-RELATED"/>
    <property type="match status" value="1"/>
</dbReference>
<dbReference type="Gene3D" id="3.30.1330.40">
    <property type="entry name" value="RutC-like"/>
    <property type="match status" value="1"/>
</dbReference>
<comment type="caution">
    <text evidence="2">The sequence shown here is derived from an EMBL/GenBank/DDBJ whole genome shotgun (WGS) entry which is preliminary data.</text>
</comment>
<dbReference type="AlphaFoldDB" id="A0A1W2LYV9"/>
<sequence>MNEDAIAPPPAPAFRRQGDLLLLSGQVGVDESRRPVTGAFHDEARAAFANVRRVLAGAGARPDQILKVTAYLADLADFPGYNEVWTEEFPDMRPARTTIGAQLVPPFRVELDVVAWLDGAP</sequence>
<dbReference type="SUPFAM" id="SSF55298">
    <property type="entry name" value="YjgF-like"/>
    <property type="match status" value="1"/>
</dbReference>
<dbReference type="OrthoDB" id="3212792at2"/>
<dbReference type="InterPro" id="IPR006175">
    <property type="entry name" value="YjgF/YER057c/UK114"/>
</dbReference>
<dbReference type="Pfam" id="PF01042">
    <property type="entry name" value="Ribonuc_L-PSP"/>
    <property type="match status" value="1"/>
</dbReference>
<accession>A0A1W2LYV9</accession>
<name>A0A1W2LYV9_9PSEU</name>
<evidence type="ECO:0000256" key="1">
    <source>
        <dbReference type="ARBA" id="ARBA00010552"/>
    </source>
</evidence>
<evidence type="ECO:0008006" key="4">
    <source>
        <dbReference type="Google" id="ProtNLM"/>
    </source>
</evidence>
<proteinExistence type="inferred from homology"/>
<dbReference type="InterPro" id="IPR035959">
    <property type="entry name" value="RutC-like_sf"/>
</dbReference>
<protein>
    <recommendedName>
        <fullName evidence="4">RidA family protein</fullName>
    </recommendedName>
</protein>
<evidence type="ECO:0000313" key="2">
    <source>
        <dbReference type="EMBL" id="ONF72154.1"/>
    </source>
</evidence>
<comment type="similarity">
    <text evidence="1">Belongs to the RutC family.</text>
</comment>